<sequence length="175" mass="19240">MVLLDEDKNLTSVLNSVNNGPLYICDTAFLTALKPDALSTDVHSVLLFTTVMLLVFLPFTILLNILVIVAVNSTHELRTTSNILLACLATTDLLIALTIQPCFIAMEVFDINFTQFFGESFDLRSEEQASSTGICPPSVTTTNSTNRSNGKTSNLLQKHDSQATRRRNVRVTITT</sequence>
<dbReference type="Gene3D" id="1.20.1070.10">
    <property type="entry name" value="Rhodopsin 7-helix transmembrane proteins"/>
    <property type="match status" value="1"/>
</dbReference>
<feature type="region of interest" description="Disordered" evidence="5">
    <location>
        <begin position="130"/>
        <end position="175"/>
    </location>
</feature>
<comment type="subcellular location">
    <subcellularLocation>
        <location evidence="1">Membrane</location>
    </subcellularLocation>
</comment>
<accession>A0A3M6T9T8</accession>
<dbReference type="OrthoDB" id="10541973at2759"/>
<dbReference type="AlphaFoldDB" id="A0A3M6T9T8"/>
<keyword evidence="3 6" id="KW-1133">Transmembrane helix</keyword>
<evidence type="ECO:0000256" key="3">
    <source>
        <dbReference type="ARBA" id="ARBA00022989"/>
    </source>
</evidence>
<feature type="domain" description="G-protein coupled receptors family 1 profile" evidence="7">
    <location>
        <begin position="63"/>
        <end position="101"/>
    </location>
</feature>
<evidence type="ECO:0000256" key="2">
    <source>
        <dbReference type="ARBA" id="ARBA00022692"/>
    </source>
</evidence>
<dbReference type="GO" id="GO:0016020">
    <property type="term" value="C:membrane"/>
    <property type="evidence" value="ECO:0007669"/>
    <property type="project" value="UniProtKB-SubCell"/>
</dbReference>
<dbReference type="EMBL" id="RCHS01004043">
    <property type="protein sequence ID" value="RMX38152.1"/>
    <property type="molecule type" value="Genomic_DNA"/>
</dbReference>
<feature type="transmembrane region" description="Helical" evidence="6">
    <location>
        <begin position="83"/>
        <end position="106"/>
    </location>
</feature>
<evidence type="ECO:0000256" key="5">
    <source>
        <dbReference type="SAM" id="MobiDB-lite"/>
    </source>
</evidence>
<evidence type="ECO:0000256" key="4">
    <source>
        <dbReference type="ARBA" id="ARBA00023136"/>
    </source>
</evidence>
<feature type="compositionally biased region" description="Low complexity" evidence="5">
    <location>
        <begin position="138"/>
        <end position="154"/>
    </location>
</feature>
<gene>
    <name evidence="8" type="ORF">pdam_00014750</name>
</gene>
<protein>
    <recommendedName>
        <fullName evidence="7">G-protein coupled receptors family 1 profile domain-containing protein</fullName>
    </recommendedName>
</protein>
<evidence type="ECO:0000313" key="8">
    <source>
        <dbReference type="EMBL" id="RMX38152.1"/>
    </source>
</evidence>
<evidence type="ECO:0000256" key="1">
    <source>
        <dbReference type="ARBA" id="ARBA00004370"/>
    </source>
</evidence>
<reference evidence="8 9" key="1">
    <citation type="journal article" date="2018" name="Sci. Rep.">
        <title>Comparative analysis of the Pocillopora damicornis genome highlights role of immune system in coral evolution.</title>
        <authorList>
            <person name="Cunning R."/>
            <person name="Bay R.A."/>
            <person name="Gillette P."/>
            <person name="Baker A.C."/>
            <person name="Traylor-Knowles N."/>
        </authorList>
    </citation>
    <scope>NUCLEOTIDE SEQUENCE [LARGE SCALE GENOMIC DNA]</scope>
    <source>
        <strain evidence="8">RSMAS</strain>
        <tissue evidence="8">Whole animal</tissue>
    </source>
</reference>
<dbReference type="Proteomes" id="UP000275408">
    <property type="component" value="Unassembled WGS sequence"/>
</dbReference>
<evidence type="ECO:0000259" key="7">
    <source>
        <dbReference type="PROSITE" id="PS50262"/>
    </source>
</evidence>
<proteinExistence type="predicted"/>
<dbReference type="PROSITE" id="PS50262">
    <property type="entry name" value="G_PROTEIN_RECEP_F1_2"/>
    <property type="match status" value="1"/>
</dbReference>
<dbReference type="InterPro" id="IPR017452">
    <property type="entry name" value="GPCR_Rhodpsn_7TM"/>
</dbReference>
<keyword evidence="2 6" id="KW-0812">Transmembrane</keyword>
<name>A0A3M6T9T8_POCDA</name>
<feature type="transmembrane region" description="Helical" evidence="6">
    <location>
        <begin position="45"/>
        <end position="71"/>
    </location>
</feature>
<evidence type="ECO:0000256" key="6">
    <source>
        <dbReference type="SAM" id="Phobius"/>
    </source>
</evidence>
<organism evidence="8 9">
    <name type="scientific">Pocillopora damicornis</name>
    <name type="common">Cauliflower coral</name>
    <name type="synonym">Millepora damicornis</name>
    <dbReference type="NCBI Taxonomy" id="46731"/>
    <lineage>
        <taxon>Eukaryota</taxon>
        <taxon>Metazoa</taxon>
        <taxon>Cnidaria</taxon>
        <taxon>Anthozoa</taxon>
        <taxon>Hexacorallia</taxon>
        <taxon>Scleractinia</taxon>
        <taxon>Astrocoeniina</taxon>
        <taxon>Pocilloporidae</taxon>
        <taxon>Pocillopora</taxon>
    </lineage>
</organism>
<keyword evidence="9" id="KW-1185">Reference proteome</keyword>
<keyword evidence="4 6" id="KW-0472">Membrane</keyword>
<evidence type="ECO:0000313" key="9">
    <source>
        <dbReference type="Proteomes" id="UP000275408"/>
    </source>
</evidence>
<comment type="caution">
    <text evidence="8">The sequence shown here is derived from an EMBL/GenBank/DDBJ whole genome shotgun (WGS) entry which is preliminary data.</text>
</comment>
<dbReference type="SUPFAM" id="SSF81321">
    <property type="entry name" value="Family A G protein-coupled receptor-like"/>
    <property type="match status" value="1"/>
</dbReference>